<sequence length="410" mass="47325">MLAAATTNVPKNQKRKITWKCALSNTILDVLNARPGFIQATSDEWQFYWVSREWMNSSFDKHKFKENQQVCHFRNDYEMTRKDCLIKNHKKARKAAGPSNQHLFDYLPASYVLPLEYHLFVEEFRKYPVDTLWIMKPVAGAQGKGIFIFKKLKEITEWKKKGKSSDTETQPYVVQSYISHPYLIGGKKFDMRLYILTTSFRPLTAWIHREGFARFSHSRYSLESCEDAFVHLTNVAIAKSAADYDPERGLKWSLDKLKRYINARHGHDAVQKFLNGIANIVINSLKSVQNIIIQDNHCFELYGYDILLDEDLKPWLLEVNASPSLTPSSQDDYELKFRVLNHMLDVLDLEKIRTGNETTVGGFDLLIKNNEVVQNFESPANAILSNSTPPVFQSTINIRVGNFVSPMQMP</sequence>
<dbReference type="WBParaSite" id="PS1159_v2.g7653.t1">
    <property type="protein sequence ID" value="PS1159_v2.g7653.t1"/>
    <property type="gene ID" value="PS1159_v2.g7653"/>
</dbReference>
<evidence type="ECO:0000313" key="1">
    <source>
        <dbReference type="Proteomes" id="UP000887580"/>
    </source>
</evidence>
<dbReference type="Proteomes" id="UP000887580">
    <property type="component" value="Unplaced"/>
</dbReference>
<protein>
    <submittedName>
        <fullName evidence="2">ATP-grasp domain-containing protein</fullName>
    </submittedName>
</protein>
<proteinExistence type="predicted"/>
<name>A0AC35GQP8_9BILA</name>
<accession>A0AC35GQP8</accession>
<organism evidence="1 2">
    <name type="scientific">Panagrolaimus sp. PS1159</name>
    <dbReference type="NCBI Taxonomy" id="55785"/>
    <lineage>
        <taxon>Eukaryota</taxon>
        <taxon>Metazoa</taxon>
        <taxon>Ecdysozoa</taxon>
        <taxon>Nematoda</taxon>
        <taxon>Chromadorea</taxon>
        <taxon>Rhabditida</taxon>
        <taxon>Tylenchina</taxon>
        <taxon>Panagrolaimomorpha</taxon>
        <taxon>Panagrolaimoidea</taxon>
        <taxon>Panagrolaimidae</taxon>
        <taxon>Panagrolaimus</taxon>
    </lineage>
</organism>
<reference evidence="2" key="1">
    <citation type="submission" date="2022-11" db="UniProtKB">
        <authorList>
            <consortium name="WormBaseParasite"/>
        </authorList>
    </citation>
    <scope>IDENTIFICATION</scope>
</reference>
<evidence type="ECO:0000313" key="2">
    <source>
        <dbReference type="WBParaSite" id="PS1159_v2.g7653.t1"/>
    </source>
</evidence>